<evidence type="ECO:0000256" key="6">
    <source>
        <dbReference type="ARBA" id="ARBA00023136"/>
    </source>
</evidence>
<evidence type="ECO:0000256" key="8">
    <source>
        <dbReference type="SAM" id="Coils"/>
    </source>
</evidence>
<dbReference type="Pfam" id="PF02321">
    <property type="entry name" value="OEP"/>
    <property type="match status" value="2"/>
</dbReference>
<dbReference type="InterPro" id="IPR051906">
    <property type="entry name" value="TolC-like"/>
</dbReference>
<dbReference type="AlphaFoldDB" id="A0A1Y1T6J2"/>
<evidence type="ECO:0000256" key="4">
    <source>
        <dbReference type="ARBA" id="ARBA00022452"/>
    </source>
</evidence>
<keyword evidence="7" id="KW-0998">Cell outer membrane</keyword>
<dbReference type="PANTHER" id="PTHR30026:SF20">
    <property type="entry name" value="OUTER MEMBRANE PROTEIN TOLC"/>
    <property type="match status" value="1"/>
</dbReference>
<evidence type="ECO:0000256" key="5">
    <source>
        <dbReference type="ARBA" id="ARBA00022692"/>
    </source>
</evidence>
<organism evidence="9 10">
    <name type="scientific">Zunongwangia atlantica 22II14-10F7</name>
    <dbReference type="NCBI Taxonomy" id="1185767"/>
    <lineage>
        <taxon>Bacteria</taxon>
        <taxon>Pseudomonadati</taxon>
        <taxon>Bacteroidota</taxon>
        <taxon>Flavobacteriia</taxon>
        <taxon>Flavobacteriales</taxon>
        <taxon>Flavobacteriaceae</taxon>
        <taxon>Zunongwangia</taxon>
    </lineage>
</organism>
<keyword evidence="4" id="KW-1134">Transmembrane beta strand</keyword>
<keyword evidence="5" id="KW-0812">Transmembrane</keyword>
<dbReference type="GO" id="GO:1990281">
    <property type="term" value="C:efflux pump complex"/>
    <property type="evidence" value="ECO:0007669"/>
    <property type="project" value="TreeGrafter"/>
</dbReference>
<evidence type="ECO:0000256" key="2">
    <source>
        <dbReference type="ARBA" id="ARBA00007613"/>
    </source>
</evidence>
<dbReference type="GO" id="GO:0009279">
    <property type="term" value="C:cell outer membrane"/>
    <property type="evidence" value="ECO:0007669"/>
    <property type="project" value="UniProtKB-SubCell"/>
</dbReference>
<keyword evidence="3" id="KW-0813">Transport</keyword>
<keyword evidence="8" id="KW-0175">Coiled coil</keyword>
<evidence type="ECO:0000256" key="1">
    <source>
        <dbReference type="ARBA" id="ARBA00004442"/>
    </source>
</evidence>
<evidence type="ECO:0000256" key="3">
    <source>
        <dbReference type="ARBA" id="ARBA00022448"/>
    </source>
</evidence>
<accession>A0A1Y1T6J2</accession>
<comment type="similarity">
    <text evidence="2">Belongs to the outer membrane factor (OMF) (TC 1.B.17) family.</text>
</comment>
<dbReference type="SUPFAM" id="SSF56954">
    <property type="entry name" value="Outer membrane efflux proteins (OEP)"/>
    <property type="match status" value="1"/>
</dbReference>
<comment type="caution">
    <text evidence="9">The sequence shown here is derived from an EMBL/GenBank/DDBJ whole genome shotgun (WGS) entry which is preliminary data.</text>
</comment>
<name>A0A1Y1T6J2_9FLAO</name>
<reference evidence="9 10" key="1">
    <citation type="submission" date="2013-04" db="EMBL/GenBank/DDBJ databases">
        <title>Zunongwangia sp. 22II14-10F7 Genome Sequencing.</title>
        <authorList>
            <person name="Lai Q."/>
            <person name="Shao Z."/>
        </authorList>
    </citation>
    <scope>NUCLEOTIDE SEQUENCE [LARGE SCALE GENOMIC DNA]</scope>
    <source>
        <strain evidence="9 10">22II14-10F7</strain>
    </source>
</reference>
<keyword evidence="10" id="KW-1185">Reference proteome</keyword>
<proteinExistence type="inferred from homology"/>
<dbReference type="InterPro" id="IPR003423">
    <property type="entry name" value="OMP_efflux"/>
</dbReference>
<gene>
    <name evidence="9" type="ORF">IIF7_04051</name>
</gene>
<evidence type="ECO:0000313" key="10">
    <source>
        <dbReference type="Proteomes" id="UP000192746"/>
    </source>
</evidence>
<feature type="coiled-coil region" evidence="8">
    <location>
        <begin position="164"/>
        <end position="191"/>
    </location>
</feature>
<dbReference type="GO" id="GO:0015288">
    <property type="term" value="F:porin activity"/>
    <property type="evidence" value="ECO:0007669"/>
    <property type="project" value="TreeGrafter"/>
</dbReference>
<dbReference type="STRING" id="1185767.IIF7_04051"/>
<dbReference type="Proteomes" id="UP000192746">
    <property type="component" value="Unassembled WGS sequence"/>
</dbReference>
<dbReference type="EMBL" id="ARYN01000003">
    <property type="protein sequence ID" value="ORL46660.1"/>
    <property type="molecule type" value="Genomic_DNA"/>
</dbReference>
<comment type="subcellular location">
    <subcellularLocation>
        <location evidence="1">Cell outer membrane</location>
    </subcellularLocation>
</comment>
<dbReference type="PANTHER" id="PTHR30026">
    <property type="entry name" value="OUTER MEMBRANE PROTEIN TOLC"/>
    <property type="match status" value="1"/>
</dbReference>
<evidence type="ECO:0000313" key="9">
    <source>
        <dbReference type="EMBL" id="ORL46660.1"/>
    </source>
</evidence>
<dbReference type="GO" id="GO:0015562">
    <property type="term" value="F:efflux transmembrane transporter activity"/>
    <property type="evidence" value="ECO:0007669"/>
    <property type="project" value="InterPro"/>
</dbReference>
<keyword evidence="6" id="KW-0472">Membrane</keyword>
<evidence type="ECO:0000256" key="7">
    <source>
        <dbReference type="ARBA" id="ARBA00023237"/>
    </source>
</evidence>
<dbReference type="Gene3D" id="1.20.1600.10">
    <property type="entry name" value="Outer membrane efflux proteins (OEP)"/>
    <property type="match status" value="1"/>
</dbReference>
<sequence>MNLKKIEMNTKIIYFTVFFFGVLCFSVNAQESIQDSLLTKDEVIARALESNFGIKMANNNVEIAENNQGILNSGYLPSLSGNGGYNYNLNDRVTEPEGGDVVDQRGIEGESFNASIDLDYTLFDGLGRFYNYKSLKEQYNLSQLEARETIENTILQLLTVYYEVARLSENMEVLEETLQISQERVKRAEYQFEYGQSNNLVVLNARVDVNTDSINIIETRQQLQNTKRDLNVILNRDINNRQFQVDTLVDFIPQLQMESFLEQSSYNNVSLLQAQSNIIISDYDIKVSKSGYLPTVGLSGSYGWNRNISAATAFFPGSTTTTDGLSAGLNLSWDLFDGGQTSVAIQNAKITKENQKLQKKQIELEVERDIANALGDYENKLYIYRVQEENVLTNQDNFNRSEEQYRLGQISSIEFRQAQINLLDAKTSLNLAKYDAKLAELQLLQLTGQLLNIEF</sequence>
<protein>
    <submittedName>
        <fullName evidence="9">Outer membrane efflux protein</fullName>
    </submittedName>
</protein>